<keyword evidence="5" id="KW-1185">Reference proteome</keyword>
<dbReference type="PROSITE" id="PS50013">
    <property type="entry name" value="CHROMO_2"/>
    <property type="match status" value="1"/>
</dbReference>
<dbReference type="AlphaFoldDB" id="A0AA89AW72"/>
<dbReference type="Proteomes" id="UP001188597">
    <property type="component" value="Unassembled WGS sequence"/>
</dbReference>
<feature type="compositionally biased region" description="Polar residues" evidence="2">
    <location>
        <begin position="274"/>
        <end position="284"/>
    </location>
</feature>
<dbReference type="EMBL" id="JAVXUP010001055">
    <property type="protein sequence ID" value="KAK3016633.1"/>
    <property type="molecule type" value="Genomic_DNA"/>
</dbReference>
<feature type="region of interest" description="Disordered" evidence="2">
    <location>
        <begin position="222"/>
        <end position="284"/>
    </location>
</feature>
<dbReference type="PANTHER" id="PTHR12917">
    <property type="entry name" value="ASPARTYL PROTEASE DDI-RELATED"/>
    <property type="match status" value="1"/>
</dbReference>
<dbReference type="InterPro" id="IPR056924">
    <property type="entry name" value="SH3_Tf2-1"/>
</dbReference>
<dbReference type="SUPFAM" id="SSF50630">
    <property type="entry name" value="Acid proteases"/>
    <property type="match status" value="1"/>
</dbReference>
<proteinExistence type="predicted"/>
<dbReference type="PROSITE" id="PS00141">
    <property type="entry name" value="ASP_PROTEASE"/>
    <property type="match status" value="1"/>
</dbReference>
<reference evidence="4" key="1">
    <citation type="submission" date="2022-12" db="EMBL/GenBank/DDBJ databases">
        <title>Draft genome assemblies for two species of Escallonia (Escalloniales).</title>
        <authorList>
            <person name="Chanderbali A."/>
            <person name="Dervinis C."/>
            <person name="Anghel I."/>
            <person name="Soltis D."/>
            <person name="Soltis P."/>
            <person name="Zapata F."/>
        </authorList>
    </citation>
    <scope>NUCLEOTIDE SEQUENCE</scope>
    <source>
        <strain evidence="4">UCBG64.0493</strain>
        <tissue evidence="4">Leaf</tissue>
    </source>
</reference>
<dbReference type="Gene3D" id="2.40.70.10">
    <property type="entry name" value="Acid Proteases"/>
    <property type="match status" value="1"/>
</dbReference>
<dbReference type="Pfam" id="PF24626">
    <property type="entry name" value="SH3_Tf2-1"/>
    <property type="match status" value="1"/>
</dbReference>
<evidence type="ECO:0000256" key="2">
    <source>
        <dbReference type="SAM" id="MobiDB-lite"/>
    </source>
</evidence>
<dbReference type="GO" id="GO:0004190">
    <property type="term" value="F:aspartic-type endopeptidase activity"/>
    <property type="evidence" value="ECO:0007669"/>
    <property type="project" value="InterPro"/>
</dbReference>
<sequence>MASSKKILWDSLLRKAMANTKERIDALEAQIRDMIKSDPDAPGILKQFSICLDALEVNLEATDNARYAENMEWEGRFQELQDQVEHHARHVEVDSEATKVSMATMYLVGDAKLWWRKKYVEIEDGTCVINTWDILKRELKSQFFLENTAFNTRKALLECKHTGPVQEYCQAFSTLMLDISDMSAVDRLFFFMEGLKPWARTELNRRRANNLNEAIIAAEILSDYNSEPQRPPQRGNPSRSIGGKKPGVKYQTKVGAVKAVGRQTLPPNRRVQHGEQSGSQSRHLLTEGQTDIQDYEEEDAVGAFPQWCNVVTTQTGNLEESLTEEKPKDMPSKKKSDVPAKGLMYVDIKVNGKAIRAMVDTGVTHNYISSTEVERLGLTLEKGCRGVKAINSVAQPVAGIARSVLIKIGQYEGRTNFSVVIMDHFKLILGLEFLRDTKTTVMPCTNSLAMPGSKPCVILTISPKAGEHSISALQAGSTNSVADALSRRAELDQVALMAMNAIVRADSQVAINIGKKIRKTLTRDPVAQQLLKLIESGKNAFEIVNGQQLLLLHTVNVPNAGKSPRAISFSEEWRQKIDLAHSYLEKAARRMKKHADKNRRSQEFNKYEGPLTIVKKIGKMAYKVDPPHWWSRQLHPVFHVSMLKPFYEDTADPSRGQIRRQGLKPKAAGKRVAEAILNDRMITTSRKRHQEYLVKWQGLMDEENTWE</sequence>
<dbReference type="InterPro" id="IPR005162">
    <property type="entry name" value="Retrotrans_gag_dom"/>
</dbReference>
<dbReference type="InterPro" id="IPR023780">
    <property type="entry name" value="Chromo_domain"/>
</dbReference>
<dbReference type="InterPro" id="IPR021109">
    <property type="entry name" value="Peptidase_aspartic_dom_sf"/>
</dbReference>
<organism evidence="4 5">
    <name type="scientific">Escallonia herrerae</name>
    <dbReference type="NCBI Taxonomy" id="1293975"/>
    <lineage>
        <taxon>Eukaryota</taxon>
        <taxon>Viridiplantae</taxon>
        <taxon>Streptophyta</taxon>
        <taxon>Embryophyta</taxon>
        <taxon>Tracheophyta</taxon>
        <taxon>Spermatophyta</taxon>
        <taxon>Magnoliopsida</taxon>
        <taxon>eudicotyledons</taxon>
        <taxon>Gunneridae</taxon>
        <taxon>Pentapetalae</taxon>
        <taxon>asterids</taxon>
        <taxon>campanulids</taxon>
        <taxon>Escalloniales</taxon>
        <taxon>Escalloniaceae</taxon>
        <taxon>Escallonia</taxon>
    </lineage>
</organism>
<comment type="caution">
    <text evidence="4">The sequence shown here is derived from an EMBL/GenBank/DDBJ whole genome shotgun (WGS) entry which is preliminary data.</text>
</comment>
<evidence type="ECO:0000313" key="5">
    <source>
        <dbReference type="Proteomes" id="UP001188597"/>
    </source>
</evidence>
<feature type="coiled-coil region" evidence="1">
    <location>
        <begin position="10"/>
        <end position="37"/>
    </location>
</feature>
<evidence type="ECO:0000259" key="3">
    <source>
        <dbReference type="PROSITE" id="PS50013"/>
    </source>
</evidence>
<dbReference type="Gene3D" id="2.40.50.40">
    <property type="match status" value="1"/>
</dbReference>
<protein>
    <recommendedName>
        <fullName evidence="3">Chromo domain-containing protein</fullName>
    </recommendedName>
</protein>
<dbReference type="Pfam" id="PF00385">
    <property type="entry name" value="Chromo"/>
    <property type="match status" value="1"/>
</dbReference>
<dbReference type="InterPro" id="IPR001969">
    <property type="entry name" value="Aspartic_peptidase_AS"/>
</dbReference>
<dbReference type="SUPFAM" id="SSF54160">
    <property type="entry name" value="Chromo domain-like"/>
    <property type="match status" value="1"/>
</dbReference>
<evidence type="ECO:0000313" key="4">
    <source>
        <dbReference type="EMBL" id="KAK3016633.1"/>
    </source>
</evidence>
<evidence type="ECO:0000256" key="1">
    <source>
        <dbReference type="SAM" id="Coils"/>
    </source>
</evidence>
<dbReference type="CDD" id="cd00024">
    <property type="entry name" value="CD_CSD"/>
    <property type="match status" value="1"/>
</dbReference>
<dbReference type="PANTHER" id="PTHR12917:SF18">
    <property type="entry name" value="DNA DAMAGE-INDUCIBLE PROTEIN 1-LIKE"/>
    <property type="match status" value="1"/>
</dbReference>
<keyword evidence="1" id="KW-0175">Coiled coil</keyword>
<dbReference type="Pfam" id="PF13975">
    <property type="entry name" value="gag-asp_proteas"/>
    <property type="match status" value="1"/>
</dbReference>
<dbReference type="GO" id="GO:0006508">
    <property type="term" value="P:proteolysis"/>
    <property type="evidence" value="ECO:0007669"/>
    <property type="project" value="InterPro"/>
</dbReference>
<dbReference type="InterPro" id="IPR016197">
    <property type="entry name" value="Chromo-like_dom_sf"/>
</dbReference>
<dbReference type="InterPro" id="IPR000953">
    <property type="entry name" value="Chromo/chromo_shadow_dom"/>
</dbReference>
<gene>
    <name evidence="4" type="ORF">RJ639_006022</name>
</gene>
<feature type="domain" description="Chromo" evidence="3">
    <location>
        <begin position="671"/>
        <end position="707"/>
    </location>
</feature>
<name>A0AA89AW72_9ASTE</name>
<dbReference type="Pfam" id="PF03732">
    <property type="entry name" value="Retrotrans_gag"/>
    <property type="match status" value="1"/>
</dbReference>
<accession>A0AA89AW72</accession>
<dbReference type="CDD" id="cd00303">
    <property type="entry name" value="retropepsin_like"/>
    <property type="match status" value="1"/>
</dbReference>